<evidence type="ECO:0000256" key="11">
    <source>
        <dbReference type="PIRSR" id="PIRSR600223-1"/>
    </source>
</evidence>
<accession>A0AA38RNG5</accession>
<gene>
    <name evidence="13" type="ORF">NKR23_g9263</name>
</gene>
<evidence type="ECO:0000256" key="4">
    <source>
        <dbReference type="ARBA" id="ARBA00022670"/>
    </source>
</evidence>
<dbReference type="GO" id="GO:0006627">
    <property type="term" value="P:protein processing involved in protein targeting to mitochondrion"/>
    <property type="evidence" value="ECO:0007669"/>
    <property type="project" value="InterPro"/>
</dbReference>
<name>A0AA38RNG5_9PEZI</name>
<dbReference type="Pfam" id="PF10502">
    <property type="entry name" value="Peptidase_S26"/>
    <property type="match status" value="1"/>
</dbReference>
<evidence type="ECO:0000256" key="3">
    <source>
        <dbReference type="ARBA" id="ARBA00013650"/>
    </source>
</evidence>
<sequence length="184" mass="21193">MALGSASARAGSDQRFLRQFSWHLWRWATWIPPIIWFKEYVGEFTVINGPSMYPFLNENYNESLRRNVCWVQKLYAQDNLQRGMVVTFKNPLRPEVLTVKRVVGLEGDVVPTREPFPNAFVRVPPGHIWVEGDEGGKLTLDSNTYGPISARLVTGRITYILSPWSKAGKVKWWEHPERHGIVRG</sequence>
<proteinExistence type="inferred from homology"/>
<dbReference type="GO" id="GO:0004252">
    <property type="term" value="F:serine-type endopeptidase activity"/>
    <property type="evidence" value="ECO:0007669"/>
    <property type="project" value="InterPro"/>
</dbReference>
<evidence type="ECO:0000256" key="9">
    <source>
        <dbReference type="ARBA" id="ARBA00023128"/>
    </source>
</evidence>
<protein>
    <recommendedName>
        <fullName evidence="3">Mitochondrial inner membrane protease subunit 2</fullName>
    </recommendedName>
</protein>
<feature type="domain" description="Peptidase S26" evidence="12">
    <location>
        <begin position="42"/>
        <end position="112"/>
    </location>
</feature>
<dbReference type="Gene3D" id="2.10.109.10">
    <property type="entry name" value="Umud Fragment, subunit A"/>
    <property type="match status" value="1"/>
</dbReference>
<dbReference type="CDD" id="cd06530">
    <property type="entry name" value="S26_SPase_I"/>
    <property type="match status" value="1"/>
</dbReference>
<dbReference type="PANTHER" id="PTHR46041:SF2">
    <property type="entry name" value="MITOCHONDRIAL INNER MEMBRANE PROTEASE SUBUNIT 2"/>
    <property type="match status" value="1"/>
</dbReference>
<evidence type="ECO:0000256" key="1">
    <source>
        <dbReference type="ARBA" id="ARBA00004434"/>
    </source>
</evidence>
<dbReference type="InterPro" id="IPR036286">
    <property type="entry name" value="LexA/Signal_pep-like_sf"/>
</dbReference>
<dbReference type="PRINTS" id="PR00727">
    <property type="entry name" value="LEADERPTASE"/>
</dbReference>
<evidence type="ECO:0000256" key="5">
    <source>
        <dbReference type="ARBA" id="ARBA00022692"/>
    </source>
</evidence>
<organism evidence="13 14">
    <name type="scientific">Pleurostoma richardsiae</name>
    <dbReference type="NCBI Taxonomy" id="41990"/>
    <lineage>
        <taxon>Eukaryota</taxon>
        <taxon>Fungi</taxon>
        <taxon>Dikarya</taxon>
        <taxon>Ascomycota</taxon>
        <taxon>Pezizomycotina</taxon>
        <taxon>Sordariomycetes</taxon>
        <taxon>Sordariomycetidae</taxon>
        <taxon>Calosphaeriales</taxon>
        <taxon>Pleurostomataceae</taxon>
        <taxon>Pleurostoma</taxon>
    </lineage>
</organism>
<evidence type="ECO:0000313" key="13">
    <source>
        <dbReference type="EMBL" id="KAJ9137276.1"/>
    </source>
</evidence>
<keyword evidence="5" id="KW-0812">Transmembrane</keyword>
<evidence type="ECO:0000256" key="2">
    <source>
        <dbReference type="ARBA" id="ARBA00007066"/>
    </source>
</evidence>
<keyword evidence="7" id="KW-0378">Hydrolase</keyword>
<comment type="caution">
    <text evidence="13">The sequence shown here is derived from an EMBL/GenBank/DDBJ whole genome shotgun (WGS) entry which is preliminary data.</text>
</comment>
<dbReference type="SUPFAM" id="SSF51306">
    <property type="entry name" value="LexA/Signal peptidase"/>
    <property type="match status" value="1"/>
</dbReference>
<dbReference type="AlphaFoldDB" id="A0AA38RNG5"/>
<dbReference type="PANTHER" id="PTHR46041">
    <property type="entry name" value="MITOCHONDRIAL INNER MEMBRANE PROTEASE SUBUNIT 2"/>
    <property type="match status" value="1"/>
</dbReference>
<dbReference type="InterPro" id="IPR019533">
    <property type="entry name" value="Peptidase_S26"/>
</dbReference>
<dbReference type="GO" id="GO:0042720">
    <property type="term" value="C:mitochondrial inner membrane peptidase complex"/>
    <property type="evidence" value="ECO:0007669"/>
    <property type="project" value="InterPro"/>
</dbReference>
<feature type="active site" evidence="11">
    <location>
        <position position="100"/>
    </location>
</feature>
<evidence type="ECO:0000256" key="7">
    <source>
        <dbReference type="ARBA" id="ARBA00022801"/>
    </source>
</evidence>
<reference evidence="13" key="1">
    <citation type="submission" date="2022-07" db="EMBL/GenBank/DDBJ databases">
        <title>Fungi with potential for degradation of polypropylene.</title>
        <authorList>
            <person name="Gostincar C."/>
        </authorList>
    </citation>
    <scope>NUCLEOTIDE SEQUENCE</scope>
    <source>
        <strain evidence="13">EXF-13308</strain>
    </source>
</reference>
<evidence type="ECO:0000256" key="8">
    <source>
        <dbReference type="ARBA" id="ARBA00022989"/>
    </source>
</evidence>
<evidence type="ECO:0000256" key="10">
    <source>
        <dbReference type="ARBA" id="ARBA00023136"/>
    </source>
</evidence>
<evidence type="ECO:0000256" key="6">
    <source>
        <dbReference type="ARBA" id="ARBA00022792"/>
    </source>
</evidence>
<keyword evidence="8" id="KW-1133">Transmembrane helix</keyword>
<dbReference type="InterPro" id="IPR037730">
    <property type="entry name" value="IMP2"/>
</dbReference>
<feature type="active site" evidence="11">
    <location>
        <position position="51"/>
    </location>
</feature>
<keyword evidence="6" id="KW-0999">Mitochondrion inner membrane</keyword>
<dbReference type="EMBL" id="JANBVO010000035">
    <property type="protein sequence ID" value="KAJ9137276.1"/>
    <property type="molecule type" value="Genomic_DNA"/>
</dbReference>
<keyword evidence="9" id="KW-0496">Mitochondrion</keyword>
<keyword evidence="10" id="KW-0472">Membrane</keyword>
<evidence type="ECO:0000313" key="14">
    <source>
        <dbReference type="Proteomes" id="UP001174694"/>
    </source>
</evidence>
<keyword evidence="4" id="KW-0645">Protease</keyword>
<comment type="subcellular location">
    <subcellularLocation>
        <location evidence="1">Mitochondrion inner membrane</location>
        <topology evidence="1">Single-pass membrane protein</topology>
    </subcellularLocation>
</comment>
<comment type="similarity">
    <text evidence="2">Belongs to the peptidase S26 family. IMP2 subfamily.</text>
</comment>
<evidence type="ECO:0000259" key="12">
    <source>
        <dbReference type="Pfam" id="PF10502"/>
    </source>
</evidence>
<dbReference type="Proteomes" id="UP001174694">
    <property type="component" value="Unassembled WGS sequence"/>
</dbReference>
<dbReference type="InterPro" id="IPR000223">
    <property type="entry name" value="Pept_S26A_signal_pept_1"/>
</dbReference>
<keyword evidence="14" id="KW-1185">Reference proteome</keyword>
<dbReference type="GO" id="GO:0006465">
    <property type="term" value="P:signal peptide processing"/>
    <property type="evidence" value="ECO:0007669"/>
    <property type="project" value="InterPro"/>
</dbReference>